<keyword evidence="3" id="KW-1185">Reference proteome</keyword>
<keyword evidence="1" id="KW-0469">Meiosis</keyword>
<evidence type="ECO:0000313" key="2">
    <source>
        <dbReference type="EMBL" id="RCK55803.1"/>
    </source>
</evidence>
<dbReference type="AlphaFoldDB" id="A0A367XQA9"/>
<dbReference type="InterPro" id="IPR013940">
    <property type="entry name" value="Spo22/ZIP4/TEX11"/>
</dbReference>
<comment type="caution">
    <text evidence="2">The sequence shown here is derived from an EMBL/GenBank/DDBJ whole genome shotgun (WGS) entry which is preliminary data.</text>
</comment>
<organism evidence="2 3">
    <name type="scientific">Candida viswanathii</name>
    <dbReference type="NCBI Taxonomy" id="5486"/>
    <lineage>
        <taxon>Eukaryota</taxon>
        <taxon>Fungi</taxon>
        <taxon>Dikarya</taxon>
        <taxon>Ascomycota</taxon>
        <taxon>Saccharomycotina</taxon>
        <taxon>Pichiomycetes</taxon>
        <taxon>Debaryomycetaceae</taxon>
        <taxon>Candida/Lodderomyces clade</taxon>
        <taxon>Candida</taxon>
    </lineage>
</organism>
<name>A0A367XQA9_9ASCO</name>
<dbReference type="EMBL" id="QLNQ01000029">
    <property type="protein sequence ID" value="RCK55803.1"/>
    <property type="molecule type" value="Genomic_DNA"/>
</dbReference>
<dbReference type="Pfam" id="PF08631">
    <property type="entry name" value="SPO22"/>
    <property type="match status" value="1"/>
</dbReference>
<gene>
    <name evidence="2" type="primary">SPO22_0</name>
    <name evidence="2" type="ORF">Cantr_05529</name>
</gene>
<accession>A0A367XQA9</accession>
<reference evidence="2 3" key="1">
    <citation type="submission" date="2018-06" db="EMBL/GenBank/DDBJ databases">
        <title>Whole genome sequencing of Candida tropicalis (genome annotated by CSBL at Korea University).</title>
        <authorList>
            <person name="Ahn J."/>
        </authorList>
    </citation>
    <scope>NUCLEOTIDE SEQUENCE [LARGE SCALE GENOMIC DNA]</scope>
    <source>
        <strain evidence="2 3">ATCC 20962</strain>
    </source>
</reference>
<protein>
    <submittedName>
        <fullName evidence="2">Sporulation-specific protein 22</fullName>
    </submittedName>
</protein>
<dbReference type="InterPro" id="IPR039057">
    <property type="entry name" value="Spo22/ZIP4"/>
</dbReference>
<evidence type="ECO:0000256" key="1">
    <source>
        <dbReference type="ARBA" id="ARBA00023254"/>
    </source>
</evidence>
<dbReference type="PANTHER" id="PTHR40375">
    <property type="entry name" value="SPORULATION-SPECIFIC PROTEIN 22"/>
    <property type="match status" value="1"/>
</dbReference>
<dbReference type="STRING" id="5486.A0A367XQA9"/>
<dbReference type="Proteomes" id="UP000253472">
    <property type="component" value="Unassembled WGS sequence"/>
</dbReference>
<dbReference type="GO" id="GO:0051321">
    <property type="term" value="P:meiotic cell cycle"/>
    <property type="evidence" value="ECO:0007669"/>
    <property type="project" value="UniProtKB-KW"/>
</dbReference>
<sequence length="896" mass="103145">MYRNIANALPIVQLPTDLQESLEASAADLWNLCSSLSTHASSTYNIKLFSVLLLSIYELLNPNVDRCLTNVSCLVILFSNSITKDIKDVAKKCHTYVEPMISKLVELDRDSPFDPRKKKLLQEHREKLLMLNLNYAVISDDMVLARTYEQNWQAIATGLVESSFVLECSRILYNSSLSHYQKDGYDNARFLVLIAIKYLEGIDLASDTYNQRYLNCYILLVKCYKAIDTNQTKLQAKEALTVLQKRFPGSFEIYHLYFDVCDGDNKQELEDMLMQLVTSVDVSENFDKTIELLKQCIDKSFRGVNKCLDYLLTHFSSNPTLSETLVVTKFVINAVLCKNAAPAQVLTELVQFVQVAERTLQNQLSLTAKSSVVAIVWSRGMKDYKLAKYQDSIKWLQLALSRLFYIEYSENQDRGKILRAIQNNNFELGNYSEVITTAELMDHEDKVAVLTQFNMFRSYLMLREEDKAMGCICRLTEHDNPLAILTTAACILESKDKLSPNYVRTIFLKLVEYMCEFDFTEEYIAKLQEYNIVFPACCRCAVVMYNNEFEKNGGMDESLLGSLRELLQKSCEVATKLARANVKIFTTNDLEWLASKSYNIALACQEQGKMLEITSEFCKISVAFIDLISPQIEVARYQQLVLWKTRANLLNVMFTCSNYNLNANEWNEVREKCLELKEVIQKQNCTSEVEWKQCFQQATVFHFQAELSLGSVQNLFMLIDECSAFKSKIASEMFNVFVTLIMDTQRSFSNHTRKQLLKMIIDKTFNSTQSSSLSSQLKMTTTWMRHLFESCEQNFGDSEKSLLLQLYKLIKANKPEMTIPPFEIEWLATTCWNFGIVSMIDNGKLTTGVEWCSIGVILSRFVHERLQQQLQIIWNELVLEQHISSRLLEAEISKYE</sequence>
<dbReference type="PANTHER" id="PTHR40375:SF2">
    <property type="entry name" value="SPORULATION-SPECIFIC PROTEIN 22"/>
    <property type="match status" value="1"/>
</dbReference>
<dbReference type="GO" id="GO:0090173">
    <property type="term" value="P:regulation of synaptonemal complex assembly"/>
    <property type="evidence" value="ECO:0007669"/>
    <property type="project" value="InterPro"/>
</dbReference>
<evidence type="ECO:0000313" key="3">
    <source>
        <dbReference type="Proteomes" id="UP000253472"/>
    </source>
</evidence>
<dbReference type="OrthoDB" id="65716at2759"/>
<proteinExistence type="predicted"/>